<dbReference type="NCBIfam" id="TIGR02666">
    <property type="entry name" value="moaA"/>
    <property type="match status" value="1"/>
</dbReference>
<dbReference type="GO" id="GO:0005525">
    <property type="term" value="F:GTP binding"/>
    <property type="evidence" value="ECO:0007669"/>
    <property type="project" value="UniProtKB-UniRule"/>
</dbReference>
<dbReference type="InterPro" id="IPR040064">
    <property type="entry name" value="MoaA-like"/>
</dbReference>
<dbReference type="InterPro" id="IPR000385">
    <property type="entry name" value="MoaA_NifB_PqqE_Fe-S-bd_CS"/>
</dbReference>
<feature type="binding site" evidence="12">
    <location>
        <position position="35"/>
    </location>
    <ligand>
        <name>[4Fe-4S] cluster</name>
        <dbReference type="ChEBI" id="CHEBI:49883"/>
        <label>1</label>
        <note>4Fe-4S-S-AdoMet</note>
    </ligand>
</feature>
<dbReference type="InterPro" id="IPR010505">
    <property type="entry name" value="MoaA_twitch"/>
</dbReference>
<dbReference type="InterPro" id="IPR050105">
    <property type="entry name" value="MoCo_biosynth_MoaA/MoaC"/>
</dbReference>
<feature type="binding site" evidence="12">
    <location>
        <position position="39"/>
    </location>
    <ligand>
        <name>[4Fe-4S] cluster</name>
        <dbReference type="ChEBI" id="CHEBI:49883"/>
        <label>1</label>
        <note>4Fe-4S-S-AdoMet</note>
    </ligand>
</feature>
<dbReference type="Pfam" id="PF06463">
    <property type="entry name" value="Mob_synth_C"/>
    <property type="match status" value="1"/>
</dbReference>
<dbReference type="PROSITE" id="PS51918">
    <property type="entry name" value="RADICAL_SAM"/>
    <property type="match status" value="1"/>
</dbReference>
<keyword evidence="7 12" id="KW-0411">Iron-sulfur</keyword>
<evidence type="ECO:0000256" key="3">
    <source>
        <dbReference type="ARBA" id="ARBA00022691"/>
    </source>
</evidence>
<comment type="pathway">
    <text evidence="12">Cofactor biosynthesis; molybdopterin biosynthesis.</text>
</comment>
<evidence type="ECO:0000256" key="7">
    <source>
        <dbReference type="ARBA" id="ARBA00023014"/>
    </source>
</evidence>
<dbReference type="SFLD" id="SFLDG01383">
    <property type="entry name" value="cyclic_pyranopterin_phosphate"/>
    <property type="match status" value="1"/>
</dbReference>
<feature type="binding site" evidence="12">
    <location>
        <position position="287"/>
    </location>
    <ligand>
        <name>[4Fe-4S] cluster</name>
        <dbReference type="ChEBI" id="CHEBI:49883"/>
        <label>2</label>
        <note>4Fe-4S-substrate</note>
    </ligand>
</feature>
<dbReference type="SUPFAM" id="SSF102114">
    <property type="entry name" value="Radical SAM enzymes"/>
    <property type="match status" value="1"/>
</dbReference>
<evidence type="ECO:0000256" key="9">
    <source>
        <dbReference type="ARBA" id="ARBA00023150"/>
    </source>
</evidence>
<keyword evidence="3 12" id="KW-0949">S-adenosyl-L-methionine</keyword>
<evidence type="ECO:0000256" key="12">
    <source>
        <dbReference type="HAMAP-Rule" id="MF_01225"/>
    </source>
</evidence>
<feature type="domain" description="Radical SAM core" evidence="13">
    <location>
        <begin position="19"/>
        <end position="234"/>
    </location>
</feature>
<dbReference type="Pfam" id="PF04055">
    <property type="entry name" value="Radical_SAM"/>
    <property type="match status" value="1"/>
</dbReference>
<organism evidence="14 15">
    <name type="scientific">Candidatus Chlorohelix allophototropha</name>
    <dbReference type="NCBI Taxonomy" id="3003348"/>
    <lineage>
        <taxon>Bacteria</taxon>
        <taxon>Bacillati</taxon>
        <taxon>Chloroflexota</taxon>
        <taxon>Chloroflexia</taxon>
        <taxon>Candidatus Chloroheliales</taxon>
        <taxon>Candidatus Chloroheliaceae</taxon>
        <taxon>Candidatus Chlorohelix</taxon>
    </lineage>
</organism>
<feature type="binding site" evidence="12">
    <location>
        <position position="133"/>
    </location>
    <ligand>
        <name>S-adenosyl-L-methionine</name>
        <dbReference type="ChEBI" id="CHEBI:59789"/>
    </ligand>
</feature>
<comment type="subunit">
    <text evidence="12">Monomer and homodimer.</text>
</comment>
<comment type="caution">
    <text evidence="14">The sequence shown here is derived from an EMBL/GenBank/DDBJ whole genome shotgun (WGS) entry which is preliminary data.</text>
</comment>
<dbReference type="InterPro" id="IPR058240">
    <property type="entry name" value="rSAM_sf"/>
</dbReference>
<accession>A0A8T7M8B3</accession>
<keyword evidence="4 12" id="KW-0479">Metal-binding</keyword>
<dbReference type="Gene3D" id="3.20.20.70">
    <property type="entry name" value="Aldolase class I"/>
    <property type="match status" value="1"/>
</dbReference>
<evidence type="ECO:0000256" key="5">
    <source>
        <dbReference type="ARBA" id="ARBA00022741"/>
    </source>
</evidence>
<dbReference type="InterPro" id="IPR013483">
    <property type="entry name" value="MoaA"/>
</dbReference>
<evidence type="ECO:0000256" key="2">
    <source>
        <dbReference type="ARBA" id="ARBA00022485"/>
    </source>
</evidence>
<name>A0A8T7M8B3_9CHLR</name>
<feature type="binding site" evidence="12">
    <location>
        <position position="270"/>
    </location>
    <ligand>
        <name>[4Fe-4S] cluster</name>
        <dbReference type="ChEBI" id="CHEBI:49883"/>
        <label>2</label>
        <note>4Fe-4S-substrate</note>
    </ligand>
</feature>
<dbReference type="GO" id="GO:0061798">
    <property type="term" value="F:GTP 3',8'-cyclase activity"/>
    <property type="evidence" value="ECO:0007669"/>
    <property type="project" value="UniProtKB-UniRule"/>
</dbReference>
<dbReference type="CDD" id="cd01335">
    <property type="entry name" value="Radical_SAM"/>
    <property type="match status" value="1"/>
</dbReference>
<comment type="catalytic activity">
    <reaction evidence="11 12">
        <text>GTP + AH2 + S-adenosyl-L-methionine = (8S)-3',8-cyclo-7,8-dihydroguanosine 5'-triphosphate + 5'-deoxyadenosine + L-methionine + A + H(+)</text>
        <dbReference type="Rhea" id="RHEA:49576"/>
        <dbReference type="ChEBI" id="CHEBI:13193"/>
        <dbReference type="ChEBI" id="CHEBI:15378"/>
        <dbReference type="ChEBI" id="CHEBI:17319"/>
        <dbReference type="ChEBI" id="CHEBI:17499"/>
        <dbReference type="ChEBI" id="CHEBI:37565"/>
        <dbReference type="ChEBI" id="CHEBI:57844"/>
        <dbReference type="ChEBI" id="CHEBI:59789"/>
        <dbReference type="ChEBI" id="CHEBI:131766"/>
        <dbReference type="EC" id="4.1.99.22"/>
    </reaction>
</comment>
<keyword evidence="6 12" id="KW-0408">Iron</keyword>
<evidence type="ECO:0000256" key="8">
    <source>
        <dbReference type="ARBA" id="ARBA00023134"/>
    </source>
</evidence>
<dbReference type="GO" id="GO:0051539">
    <property type="term" value="F:4 iron, 4 sulfur cluster binding"/>
    <property type="evidence" value="ECO:0007669"/>
    <property type="project" value="UniProtKB-UniRule"/>
</dbReference>
<dbReference type="GO" id="GO:0061799">
    <property type="term" value="F:cyclic pyranopterin monophosphate synthase activity"/>
    <property type="evidence" value="ECO:0007669"/>
    <property type="project" value="TreeGrafter"/>
</dbReference>
<dbReference type="SFLD" id="SFLDG01067">
    <property type="entry name" value="SPASM/twitch_domain_containing"/>
    <property type="match status" value="1"/>
</dbReference>
<keyword evidence="5 12" id="KW-0547">Nucleotide-binding</keyword>
<evidence type="ECO:0000256" key="10">
    <source>
        <dbReference type="ARBA" id="ARBA00023239"/>
    </source>
</evidence>
<dbReference type="InterPro" id="IPR006638">
    <property type="entry name" value="Elp3/MiaA/NifB-like_rSAM"/>
</dbReference>
<protein>
    <recommendedName>
        <fullName evidence="1 12">GTP 3',8-cyclase</fullName>
        <ecNumber evidence="1 12">4.1.99.22</ecNumber>
    </recommendedName>
    <alternativeName>
        <fullName evidence="12">Molybdenum cofactor biosynthesis protein A</fullName>
    </alternativeName>
</protein>
<evidence type="ECO:0000256" key="1">
    <source>
        <dbReference type="ARBA" id="ARBA00012167"/>
    </source>
</evidence>
<dbReference type="SMART" id="SM00729">
    <property type="entry name" value="Elp3"/>
    <property type="match status" value="1"/>
</dbReference>
<feature type="binding site" evidence="12">
    <location>
        <begin position="275"/>
        <end position="277"/>
    </location>
    <ligand>
        <name>GTP</name>
        <dbReference type="ChEBI" id="CHEBI:37565"/>
    </ligand>
</feature>
<dbReference type="PANTHER" id="PTHR22960:SF0">
    <property type="entry name" value="MOLYBDENUM COFACTOR BIOSYNTHESIS PROTEIN 1"/>
    <property type="match status" value="1"/>
</dbReference>
<dbReference type="SFLD" id="SFLDG01386">
    <property type="entry name" value="main_SPASM_domain-containing"/>
    <property type="match status" value="1"/>
</dbReference>
<evidence type="ECO:0000259" key="13">
    <source>
        <dbReference type="PROSITE" id="PS51918"/>
    </source>
</evidence>
<dbReference type="InterPro" id="IPR007197">
    <property type="entry name" value="rSAM"/>
</dbReference>
<evidence type="ECO:0000256" key="11">
    <source>
        <dbReference type="ARBA" id="ARBA00048697"/>
    </source>
</evidence>
<keyword evidence="8 12" id="KW-0342">GTP-binding</keyword>
<feature type="binding site" evidence="12">
    <location>
        <position position="171"/>
    </location>
    <ligand>
        <name>GTP</name>
        <dbReference type="ChEBI" id="CHEBI:37565"/>
    </ligand>
</feature>
<feature type="binding site" evidence="12">
    <location>
        <position position="78"/>
    </location>
    <ligand>
        <name>GTP</name>
        <dbReference type="ChEBI" id="CHEBI:37565"/>
    </ligand>
</feature>
<sequence length="344" mass="39225">MDTNSGNVARLTREPLHDSFGRFIRNVRISVTDRCNFRCVYCMPAEGLEWLKREQILSFEEIERLTRLLVSMGVNQVRLTGGEPLVRKDLPLLISRLSKIEGLKSLSLTTNGVLLKDMAKDLAEAGLTRINVSCDSLIRDKFHQITRRDDLQRVLQGLEELEKYPTITPIKVNAVAMRGFTEEEVVPFALLARRKPYSIRFIEFMPLDADQLWDREMVLTGDELKAIIERDVGKLVEIPSDDPAETATKYRFWDGKGELGFINPVSHPFCRNCDRIRMTAEGKMLTCLFGHIETDLKAVLRSGASDEVLAETIRRAVLQKELKHFINDGEAFKRTKRNMSQIGG</sequence>
<dbReference type="CDD" id="cd21117">
    <property type="entry name" value="Twitch_MoaA"/>
    <property type="match status" value="1"/>
</dbReference>
<feature type="binding site" evidence="12">
    <location>
        <position position="42"/>
    </location>
    <ligand>
        <name>[4Fe-4S] cluster</name>
        <dbReference type="ChEBI" id="CHEBI:49883"/>
        <label>1</label>
        <note>4Fe-4S-S-AdoMet</note>
    </ligand>
</feature>
<comment type="cofactor">
    <cofactor evidence="12">
        <name>[4Fe-4S] cluster</name>
        <dbReference type="ChEBI" id="CHEBI:49883"/>
    </cofactor>
    <text evidence="12">Binds 2 [4Fe-4S] clusters. Binds 1 [4Fe-4S] cluster coordinated with 3 cysteines and an exchangeable S-adenosyl-L-methionine and 1 [4Fe-4S] cluster coordinated with 3 cysteines and the GTP-derived substrate.</text>
</comment>
<dbReference type="GO" id="GO:0046872">
    <property type="term" value="F:metal ion binding"/>
    <property type="evidence" value="ECO:0007669"/>
    <property type="project" value="UniProtKB-KW"/>
</dbReference>
<feature type="binding site" evidence="12">
    <location>
        <position position="28"/>
    </location>
    <ligand>
        <name>GTP</name>
        <dbReference type="ChEBI" id="CHEBI:37565"/>
    </ligand>
</feature>
<evidence type="ECO:0000313" key="14">
    <source>
        <dbReference type="EMBL" id="NWJ48266.1"/>
    </source>
</evidence>
<reference evidence="14 15" key="1">
    <citation type="submission" date="2020-06" db="EMBL/GenBank/DDBJ databases">
        <title>Anoxygenic phototrophic Chloroflexota member uses a Type I reaction center.</title>
        <authorList>
            <person name="Tsuji J.M."/>
            <person name="Shaw N.A."/>
            <person name="Nagashima S."/>
            <person name="Venkiteswaran J."/>
            <person name="Schiff S.L."/>
            <person name="Hanada S."/>
            <person name="Tank M."/>
            <person name="Neufeld J.D."/>
        </authorList>
    </citation>
    <scope>NUCLEOTIDE SEQUENCE [LARGE SCALE GENOMIC DNA]</scope>
    <source>
        <strain evidence="14">L227-S17</strain>
    </source>
</reference>
<dbReference type="AlphaFoldDB" id="A0A8T7M8B3"/>
<dbReference type="EC" id="4.1.99.22" evidence="1 12"/>
<keyword evidence="9 12" id="KW-0501">Molybdenum cofactor biosynthesis</keyword>
<dbReference type="PANTHER" id="PTHR22960">
    <property type="entry name" value="MOLYBDOPTERIN COFACTOR SYNTHESIS PROTEIN A"/>
    <property type="match status" value="1"/>
</dbReference>
<feature type="binding site" evidence="12">
    <location>
        <position position="41"/>
    </location>
    <ligand>
        <name>S-adenosyl-L-methionine</name>
        <dbReference type="ChEBI" id="CHEBI:59789"/>
    </ligand>
</feature>
<dbReference type="HAMAP" id="MF_01225_B">
    <property type="entry name" value="MoaA_B"/>
    <property type="match status" value="1"/>
</dbReference>
<keyword evidence="2 12" id="KW-0004">4Fe-4S</keyword>
<dbReference type="InterPro" id="IPR013785">
    <property type="entry name" value="Aldolase_TIM"/>
</dbReference>
<comment type="similarity">
    <text evidence="12">Belongs to the radical SAM superfamily. MoaA family.</text>
</comment>
<dbReference type="EMBL" id="JACATZ010000003">
    <property type="protein sequence ID" value="NWJ48266.1"/>
    <property type="molecule type" value="Genomic_DNA"/>
</dbReference>
<feature type="binding site" evidence="12">
    <location>
        <position position="273"/>
    </location>
    <ligand>
        <name>[4Fe-4S] cluster</name>
        <dbReference type="ChEBI" id="CHEBI:49883"/>
        <label>2</label>
        <note>4Fe-4S-substrate</note>
    </ligand>
</feature>
<keyword evidence="10 12" id="KW-0456">Lyase</keyword>
<evidence type="ECO:0000313" key="15">
    <source>
        <dbReference type="Proteomes" id="UP000521676"/>
    </source>
</evidence>
<feature type="binding site" evidence="12">
    <location>
        <position position="82"/>
    </location>
    <ligand>
        <name>S-adenosyl-L-methionine</name>
        <dbReference type="ChEBI" id="CHEBI:59789"/>
    </ligand>
</feature>
<feature type="binding site" evidence="12">
    <location>
        <position position="205"/>
    </location>
    <ligand>
        <name>S-adenosyl-L-methionine</name>
        <dbReference type="ChEBI" id="CHEBI:59789"/>
    </ligand>
</feature>
<dbReference type="GO" id="GO:1904047">
    <property type="term" value="F:S-adenosyl-L-methionine binding"/>
    <property type="evidence" value="ECO:0007669"/>
    <property type="project" value="UniProtKB-UniRule"/>
</dbReference>
<evidence type="ECO:0000256" key="4">
    <source>
        <dbReference type="ARBA" id="ARBA00022723"/>
    </source>
</evidence>
<dbReference type="SFLD" id="SFLDS00029">
    <property type="entry name" value="Radical_SAM"/>
    <property type="match status" value="1"/>
</dbReference>
<gene>
    <name evidence="12 14" type="primary">moaA</name>
    <name evidence="14" type="ORF">HXX08_20615</name>
</gene>
<dbReference type="PROSITE" id="PS01305">
    <property type="entry name" value="MOAA_NIFB_PQQE"/>
    <property type="match status" value="1"/>
</dbReference>
<dbReference type="Proteomes" id="UP000521676">
    <property type="component" value="Unassembled WGS sequence"/>
</dbReference>
<comment type="function">
    <text evidence="12">Catalyzes the cyclization of GTP to (8S)-3',8-cyclo-7,8-dihydroguanosine 5'-triphosphate.</text>
</comment>
<proteinExistence type="inferred from homology"/>
<feature type="binding site" evidence="12">
    <location>
        <position position="109"/>
    </location>
    <ligand>
        <name>GTP</name>
        <dbReference type="ChEBI" id="CHEBI:37565"/>
    </ligand>
</feature>
<evidence type="ECO:0000256" key="6">
    <source>
        <dbReference type="ARBA" id="ARBA00023004"/>
    </source>
</evidence>
<dbReference type="GO" id="GO:0006777">
    <property type="term" value="P:Mo-molybdopterin cofactor biosynthetic process"/>
    <property type="evidence" value="ECO:0007669"/>
    <property type="project" value="UniProtKB-UniRule"/>
</dbReference>